<dbReference type="InterPro" id="IPR038454">
    <property type="entry name" value="DnaA_N_sf"/>
</dbReference>
<dbReference type="RefSeq" id="WP_076624286.1">
    <property type="nucleotide sequence ID" value="NZ_BMEW01000008.1"/>
</dbReference>
<proteinExistence type="predicted"/>
<organism evidence="2 3">
    <name type="scientific">Salipiger profundus</name>
    <dbReference type="NCBI Taxonomy" id="1229727"/>
    <lineage>
        <taxon>Bacteria</taxon>
        <taxon>Pseudomonadati</taxon>
        <taxon>Pseudomonadota</taxon>
        <taxon>Alphaproteobacteria</taxon>
        <taxon>Rhodobacterales</taxon>
        <taxon>Roseobacteraceae</taxon>
        <taxon>Salipiger</taxon>
    </lineage>
</organism>
<sequence length="229" mass="25521">MLASKPVGRNASALKYDLLTVMGAYALSQEKGRQRLVLRLMTLVTARYNWTRDELAVGQREIARLWAVDERTVKREMAKLRAMGWLKVKRQGARGRVSEYGLCIERILEDGRSRWADVGPDLEHRLSGADSEPPPDKVVPLPVRSRAEAPDLSDGTEWSLAQALLHAEEPGLYSSWIAGLRRRGRAGGRLTLAAPSRFHATYVNTHLLSRLREACRAVDAGVDEIVVEG</sequence>
<dbReference type="KEGG" id="tpro:Ga0080559_TMP3630"/>
<evidence type="ECO:0000313" key="3">
    <source>
        <dbReference type="Proteomes" id="UP000186559"/>
    </source>
</evidence>
<dbReference type="SUPFAM" id="SSF46785">
    <property type="entry name" value="Winged helix' DNA-binding domain"/>
    <property type="match status" value="1"/>
</dbReference>
<gene>
    <name evidence="2" type="ORF">Ga0080559_TMP3630</name>
</gene>
<keyword evidence="3" id="KW-1185">Reference proteome</keyword>
<dbReference type="Gene3D" id="3.30.300.180">
    <property type="match status" value="1"/>
</dbReference>
<dbReference type="AlphaFoldDB" id="A0A1U7D8N7"/>
<dbReference type="OrthoDB" id="7657434at2"/>
<name>A0A1U7D8N7_9RHOB</name>
<accession>A0A1U7D8N7</accession>
<dbReference type="EMBL" id="CP014796">
    <property type="protein sequence ID" value="APX24426.1"/>
    <property type="molecule type" value="Genomic_DNA"/>
</dbReference>
<protein>
    <submittedName>
        <fullName evidence="2">DnaA N-terminal domain-containing protein</fullName>
    </submittedName>
</protein>
<reference evidence="2 3" key="1">
    <citation type="submission" date="2016-03" db="EMBL/GenBank/DDBJ databases">
        <title>Deep-sea bacteria in the southern Pacific.</title>
        <authorList>
            <person name="Tang K."/>
        </authorList>
    </citation>
    <scope>NUCLEOTIDE SEQUENCE [LARGE SCALE GENOMIC DNA]</scope>
    <source>
        <strain evidence="2 3">JLT2016</strain>
    </source>
</reference>
<evidence type="ECO:0000259" key="1">
    <source>
        <dbReference type="Pfam" id="PF11638"/>
    </source>
</evidence>
<evidence type="ECO:0000313" key="2">
    <source>
        <dbReference type="EMBL" id="APX24426.1"/>
    </source>
</evidence>
<dbReference type="Proteomes" id="UP000186559">
    <property type="component" value="Chromosome"/>
</dbReference>
<dbReference type="Pfam" id="PF11638">
    <property type="entry name" value="DnaA_N"/>
    <property type="match status" value="1"/>
</dbReference>
<dbReference type="InterPro" id="IPR024633">
    <property type="entry name" value="DnaA_N_dom"/>
</dbReference>
<feature type="domain" description="DnaA N-terminal" evidence="1">
    <location>
        <begin position="169"/>
        <end position="216"/>
    </location>
</feature>
<dbReference type="InterPro" id="IPR036390">
    <property type="entry name" value="WH_DNA-bd_sf"/>
</dbReference>